<evidence type="ECO:0000313" key="3">
    <source>
        <dbReference type="EMBL" id="MEU3555418.1"/>
    </source>
</evidence>
<accession>A0ABV2YI55</accession>
<dbReference type="SUPFAM" id="SSF52402">
    <property type="entry name" value="Adenine nucleotide alpha hydrolases-like"/>
    <property type="match status" value="2"/>
</dbReference>
<dbReference type="InterPro" id="IPR006015">
    <property type="entry name" value="Universal_stress_UspA"/>
</dbReference>
<reference evidence="3 4" key="1">
    <citation type="submission" date="2024-06" db="EMBL/GenBank/DDBJ databases">
        <title>The Natural Products Discovery Center: Release of the First 8490 Sequenced Strains for Exploring Actinobacteria Biosynthetic Diversity.</title>
        <authorList>
            <person name="Kalkreuter E."/>
            <person name="Kautsar S.A."/>
            <person name="Yang D."/>
            <person name="Bader C.D."/>
            <person name="Teijaro C.N."/>
            <person name="Fluegel L."/>
            <person name="Davis C.M."/>
            <person name="Simpson J.R."/>
            <person name="Lauterbach L."/>
            <person name="Steele A.D."/>
            <person name="Gui C."/>
            <person name="Meng S."/>
            <person name="Li G."/>
            <person name="Viehrig K."/>
            <person name="Ye F."/>
            <person name="Su P."/>
            <person name="Kiefer A.F."/>
            <person name="Nichols A."/>
            <person name="Cepeda A.J."/>
            <person name="Yan W."/>
            <person name="Fan B."/>
            <person name="Jiang Y."/>
            <person name="Adhikari A."/>
            <person name="Zheng C.-J."/>
            <person name="Schuster L."/>
            <person name="Cowan T.M."/>
            <person name="Smanski M.J."/>
            <person name="Chevrette M.G."/>
            <person name="De Carvalho L.P.S."/>
            <person name="Shen B."/>
        </authorList>
    </citation>
    <scope>NUCLEOTIDE SEQUENCE [LARGE SCALE GENOMIC DNA]</scope>
    <source>
        <strain evidence="3 4">NPDC038104</strain>
    </source>
</reference>
<dbReference type="Pfam" id="PF00582">
    <property type="entry name" value="Usp"/>
    <property type="match status" value="2"/>
</dbReference>
<sequence length="301" mass="31655">MTGTIIVGFDGSAESGAAADWAAREARLRGAAVKLVHVWQPMPEPMGEGLLTTAGTRRHWTERIPREAASRLRERHPGLEVGVEHVDGASAQGLLGAARDAELLVLGSRALSGVGGFLVGSVGRAVVSRAQVPVVLVRAGQEAADEHVEDAQGAPSAATRFRPVLLGLDAGHPDGTLIAFAFEEALRRDAPLVVSSSWYLPPYAVYDLTADGGPGDGLAREAAAALTEALRPWREKYPRTEVVEVCRPGSPADHLVTASREASLVVVGRRIRRNPLGTHIGSVAHAVMHHATAPVAVVAHD</sequence>
<comment type="similarity">
    <text evidence="1">Belongs to the universal stress protein A family.</text>
</comment>
<dbReference type="PANTHER" id="PTHR46268">
    <property type="entry name" value="STRESS RESPONSE PROTEIN NHAX"/>
    <property type="match status" value="1"/>
</dbReference>
<organism evidence="3 4">
    <name type="scientific">Streptomyces fragilis</name>
    <dbReference type="NCBI Taxonomy" id="67301"/>
    <lineage>
        <taxon>Bacteria</taxon>
        <taxon>Bacillati</taxon>
        <taxon>Actinomycetota</taxon>
        <taxon>Actinomycetes</taxon>
        <taxon>Kitasatosporales</taxon>
        <taxon>Streptomycetaceae</taxon>
        <taxon>Streptomyces</taxon>
    </lineage>
</organism>
<keyword evidence="4" id="KW-1185">Reference proteome</keyword>
<comment type="caution">
    <text evidence="3">The sequence shown here is derived from an EMBL/GenBank/DDBJ whole genome shotgun (WGS) entry which is preliminary data.</text>
</comment>
<dbReference type="EMBL" id="JBEZUR010000018">
    <property type="protein sequence ID" value="MEU3555418.1"/>
    <property type="molecule type" value="Genomic_DNA"/>
</dbReference>
<dbReference type="InterPro" id="IPR006016">
    <property type="entry name" value="UspA"/>
</dbReference>
<gene>
    <name evidence="3" type="ORF">AB0E65_14550</name>
</gene>
<dbReference type="PANTHER" id="PTHR46268:SF6">
    <property type="entry name" value="UNIVERSAL STRESS PROTEIN UP12"/>
    <property type="match status" value="1"/>
</dbReference>
<protein>
    <submittedName>
        <fullName evidence="3">Universal stress protein</fullName>
    </submittedName>
</protein>
<evidence type="ECO:0000256" key="1">
    <source>
        <dbReference type="ARBA" id="ARBA00008791"/>
    </source>
</evidence>
<feature type="domain" description="UspA" evidence="2">
    <location>
        <begin position="1"/>
        <end position="138"/>
    </location>
</feature>
<evidence type="ECO:0000313" key="4">
    <source>
        <dbReference type="Proteomes" id="UP001550850"/>
    </source>
</evidence>
<dbReference type="InterPro" id="IPR014729">
    <property type="entry name" value="Rossmann-like_a/b/a_fold"/>
</dbReference>
<proteinExistence type="inferred from homology"/>
<dbReference type="PRINTS" id="PR01438">
    <property type="entry name" value="UNVRSLSTRESS"/>
</dbReference>
<name>A0ABV2YI55_9ACTN</name>
<dbReference type="RefSeq" id="WP_108952269.1">
    <property type="nucleotide sequence ID" value="NZ_BEVZ01000002.1"/>
</dbReference>
<feature type="domain" description="UspA" evidence="2">
    <location>
        <begin position="161"/>
        <end position="298"/>
    </location>
</feature>
<dbReference type="Proteomes" id="UP001550850">
    <property type="component" value="Unassembled WGS sequence"/>
</dbReference>
<dbReference type="Gene3D" id="3.40.50.620">
    <property type="entry name" value="HUPs"/>
    <property type="match status" value="2"/>
</dbReference>
<evidence type="ECO:0000259" key="2">
    <source>
        <dbReference type="Pfam" id="PF00582"/>
    </source>
</evidence>